<sequence length="67" mass="7739">SGWRTMMADSDLSLLSFLKARYPLVPTTTVLKVMNKYENDQEKCRQALDSEIGKRFYTSDSESLRSE</sequence>
<dbReference type="AlphaFoldDB" id="A0A0B6Y378"/>
<protein>
    <recommendedName>
        <fullName evidence="2">CUE domain-containing protein</fullName>
    </recommendedName>
</protein>
<organism evidence="1">
    <name type="scientific">Arion vulgaris</name>
    <dbReference type="NCBI Taxonomy" id="1028688"/>
    <lineage>
        <taxon>Eukaryota</taxon>
        <taxon>Metazoa</taxon>
        <taxon>Spiralia</taxon>
        <taxon>Lophotrochozoa</taxon>
        <taxon>Mollusca</taxon>
        <taxon>Gastropoda</taxon>
        <taxon>Heterobranchia</taxon>
        <taxon>Euthyneura</taxon>
        <taxon>Panpulmonata</taxon>
        <taxon>Eupulmonata</taxon>
        <taxon>Stylommatophora</taxon>
        <taxon>Helicina</taxon>
        <taxon>Arionoidea</taxon>
        <taxon>Arionidae</taxon>
        <taxon>Arion</taxon>
    </lineage>
</organism>
<proteinExistence type="predicted"/>
<dbReference type="Gene3D" id="1.10.8.10">
    <property type="entry name" value="DNA helicase RuvA subunit, C-terminal domain"/>
    <property type="match status" value="1"/>
</dbReference>
<dbReference type="EMBL" id="HACG01003719">
    <property type="protein sequence ID" value="CEK50584.1"/>
    <property type="molecule type" value="Transcribed_RNA"/>
</dbReference>
<reference evidence="1" key="1">
    <citation type="submission" date="2014-12" db="EMBL/GenBank/DDBJ databases">
        <title>Insight into the proteome of Arion vulgaris.</title>
        <authorList>
            <person name="Aradska J."/>
            <person name="Bulat T."/>
            <person name="Smidak R."/>
            <person name="Sarate P."/>
            <person name="Gangsoo J."/>
            <person name="Sialana F."/>
            <person name="Bilban M."/>
            <person name="Lubec G."/>
        </authorList>
    </citation>
    <scope>NUCLEOTIDE SEQUENCE</scope>
    <source>
        <tissue evidence="1">Skin</tissue>
    </source>
</reference>
<evidence type="ECO:0000313" key="1">
    <source>
        <dbReference type="EMBL" id="CEK50584.1"/>
    </source>
</evidence>
<name>A0A0B6Y378_9EUPU</name>
<feature type="non-terminal residue" evidence="1">
    <location>
        <position position="67"/>
    </location>
</feature>
<gene>
    <name evidence="1" type="primary">ORF11176</name>
</gene>
<accession>A0A0B6Y378</accession>
<evidence type="ECO:0008006" key="2">
    <source>
        <dbReference type="Google" id="ProtNLM"/>
    </source>
</evidence>
<feature type="non-terminal residue" evidence="1">
    <location>
        <position position="1"/>
    </location>
</feature>